<feature type="signal peptide" evidence="2">
    <location>
        <begin position="1"/>
        <end position="20"/>
    </location>
</feature>
<name>A0AAD1DUX4_CHRID</name>
<keyword evidence="2" id="KW-0732">Signal</keyword>
<evidence type="ECO:0000256" key="1">
    <source>
        <dbReference type="SAM" id="Coils"/>
    </source>
</evidence>
<dbReference type="InterPro" id="IPR010131">
    <property type="entry name" value="MdtP/NodT-like"/>
</dbReference>
<dbReference type="GO" id="GO:0015562">
    <property type="term" value="F:efflux transmembrane transporter activity"/>
    <property type="evidence" value="ECO:0007669"/>
    <property type="project" value="InterPro"/>
</dbReference>
<dbReference type="SUPFAM" id="SSF56954">
    <property type="entry name" value="Outer membrane efflux proteins (OEP)"/>
    <property type="match status" value="1"/>
</dbReference>
<feature type="chain" id="PRO_5041896888" evidence="2">
    <location>
        <begin position="21"/>
        <end position="394"/>
    </location>
</feature>
<organism evidence="3 4">
    <name type="scientific">Chryseobacterium indologenes</name>
    <name type="common">Flavobacterium indologenes</name>
    <dbReference type="NCBI Taxonomy" id="253"/>
    <lineage>
        <taxon>Bacteria</taxon>
        <taxon>Pseudomonadati</taxon>
        <taxon>Bacteroidota</taxon>
        <taxon>Flavobacteriia</taxon>
        <taxon>Flavobacteriales</taxon>
        <taxon>Weeksellaceae</taxon>
        <taxon>Chryseobacterium group</taxon>
        <taxon>Chryseobacterium</taxon>
    </lineage>
</organism>
<evidence type="ECO:0000313" key="3">
    <source>
        <dbReference type="EMBL" id="AZB17248.1"/>
    </source>
</evidence>
<dbReference type="PANTHER" id="PTHR30203:SF24">
    <property type="entry name" value="BLR4935 PROTEIN"/>
    <property type="match status" value="1"/>
</dbReference>
<gene>
    <name evidence="3" type="ORF">EG352_05420</name>
</gene>
<dbReference type="AlphaFoldDB" id="A0AAD1DUX4"/>
<reference evidence="3 4" key="1">
    <citation type="submission" date="2018-11" db="EMBL/GenBank/DDBJ databases">
        <title>Proposal to divide the Flavobacteriaceae and reorganize its genera based on Amino Acid Identity values calculated from whole genome sequences.</title>
        <authorList>
            <person name="Nicholson A.C."/>
            <person name="Gulvik C.A."/>
            <person name="Whitney A.M."/>
            <person name="Humrighouse B.W."/>
            <person name="Bell M."/>
            <person name="Holmes B."/>
            <person name="Steigerwalt A.G."/>
            <person name="Villarma A."/>
            <person name="Sheth M."/>
            <person name="Batra D."/>
            <person name="Pryor J."/>
            <person name="Bernardet J.-F."/>
            <person name="Hugo C."/>
            <person name="Kampfer P."/>
            <person name="Newman J."/>
            <person name="McQuiston J.R."/>
        </authorList>
    </citation>
    <scope>NUCLEOTIDE SEQUENCE [LARGE SCALE GENOMIC DNA]</scope>
    <source>
        <strain evidence="3 4">H5559</strain>
    </source>
</reference>
<keyword evidence="1" id="KW-0175">Coiled coil</keyword>
<evidence type="ECO:0000256" key="2">
    <source>
        <dbReference type="SAM" id="SignalP"/>
    </source>
</evidence>
<dbReference type="Proteomes" id="UP000269015">
    <property type="component" value="Chromosome"/>
</dbReference>
<feature type="coiled-coil region" evidence="1">
    <location>
        <begin position="292"/>
        <end position="337"/>
    </location>
</feature>
<dbReference type="PANTHER" id="PTHR30203">
    <property type="entry name" value="OUTER MEMBRANE CATION EFFLUX PROTEIN"/>
    <property type="match status" value="1"/>
</dbReference>
<proteinExistence type="predicted"/>
<protein>
    <submittedName>
        <fullName evidence="3">TolC family protein</fullName>
    </submittedName>
</protein>
<dbReference type="Gene3D" id="1.20.1600.10">
    <property type="entry name" value="Outer membrane efflux proteins (OEP)"/>
    <property type="match status" value="1"/>
</dbReference>
<accession>A0AAD1DUX4</accession>
<sequence length="394" mass="45913">MKTRIITAICMCIFTIQLQAQSGLETVLTDIAKNNKTLQTQTKYWDAQKLLYNTGITLYDPVVSYDLMRGTPYAIAGNQTDINVMQRFDFPTVYGKKRKLADEQSKQAEFNLKANRQQILLDAKKVCIELIYRNRLQAKIEERKTRTEKFLNDFKTKLDKGEGNVLDVNKAKLQLIEIDKDFQLNVSAINQLTQKLAELNGGKEIIFTDTTYPEHTLVPSFEELENEIEKNDPVRRYLEQQTVIAQKDMEVTKALTLPKFEAGFHYQGILGQEFYGGKIGISIPLWENKNRIKQKQAELSMSELQVEQHRNEHYYDVKQLYERYINLQKTVQNYEQVLSSINSIQLLEKALVYGEITTIQYFLEAGYFYTATNNYLQAEKEYNEVIAELYKYQL</sequence>
<dbReference type="EMBL" id="CP033930">
    <property type="protein sequence ID" value="AZB17248.1"/>
    <property type="molecule type" value="Genomic_DNA"/>
</dbReference>
<evidence type="ECO:0000313" key="4">
    <source>
        <dbReference type="Proteomes" id="UP000269015"/>
    </source>
</evidence>
<dbReference type="RefSeq" id="WP_123861367.1">
    <property type="nucleotide sequence ID" value="NZ_CP033930.1"/>
</dbReference>